<keyword evidence="11" id="KW-1185">Reference proteome</keyword>
<proteinExistence type="inferred from homology"/>
<evidence type="ECO:0000256" key="6">
    <source>
        <dbReference type="ARBA" id="ARBA00023239"/>
    </source>
</evidence>
<feature type="active site" evidence="7">
    <location>
        <position position="61"/>
    </location>
</feature>
<dbReference type="CDD" id="cd01061">
    <property type="entry name" value="RNase_T2_euk"/>
    <property type="match status" value="1"/>
</dbReference>
<dbReference type="Proteomes" id="UP001632038">
    <property type="component" value="Unassembled WGS sequence"/>
</dbReference>
<dbReference type="AlphaFoldDB" id="A0ABD3CNP6"/>
<evidence type="ECO:0000256" key="9">
    <source>
        <dbReference type="SAM" id="SignalP"/>
    </source>
</evidence>
<reference evidence="11" key="1">
    <citation type="journal article" date="2024" name="IScience">
        <title>Strigolactones Initiate the Formation of Haustorium-like Structures in Castilleja.</title>
        <authorList>
            <person name="Buerger M."/>
            <person name="Peterson D."/>
            <person name="Chory J."/>
        </authorList>
    </citation>
    <scope>NUCLEOTIDE SEQUENCE [LARGE SCALE GENOMIC DNA]</scope>
</reference>
<dbReference type="GO" id="GO:0016787">
    <property type="term" value="F:hydrolase activity"/>
    <property type="evidence" value="ECO:0007669"/>
    <property type="project" value="UniProtKB-KW"/>
</dbReference>
<dbReference type="Pfam" id="PF00445">
    <property type="entry name" value="Ribonuclease_T2"/>
    <property type="match status" value="1"/>
</dbReference>
<evidence type="ECO:0000256" key="2">
    <source>
        <dbReference type="ARBA" id="ARBA00022722"/>
    </source>
</evidence>
<keyword evidence="4" id="KW-0378">Hydrolase</keyword>
<comment type="similarity">
    <text evidence="1 8">Belongs to the RNase T2 family.</text>
</comment>
<dbReference type="InterPro" id="IPR018188">
    <property type="entry name" value="RNase_T2_His_AS_1"/>
</dbReference>
<evidence type="ECO:0000313" key="11">
    <source>
        <dbReference type="Proteomes" id="UP001632038"/>
    </source>
</evidence>
<evidence type="ECO:0000256" key="7">
    <source>
        <dbReference type="PIRSR" id="PIRSR633697-1"/>
    </source>
</evidence>
<evidence type="ECO:0000256" key="4">
    <source>
        <dbReference type="ARBA" id="ARBA00022801"/>
    </source>
</evidence>
<dbReference type="InterPro" id="IPR001568">
    <property type="entry name" value="RNase_T2-like"/>
</dbReference>
<gene>
    <name evidence="10" type="ORF">CASFOL_024153</name>
</gene>
<dbReference type="PROSITE" id="PS00531">
    <property type="entry name" value="RNASE_T2_2"/>
    <property type="match status" value="1"/>
</dbReference>
<dbReference type="Gene3D" id="3.90.730.10">
    <property type="entry name" value="Ribonuclease T2-like"/>
    <property type="match status" value="1"/>
</dbReference>
<dbReference type="SUPFAM" id="SSF55895">
    <property type="entry name" value="Ribonuclease Rh-like"/>
    <property type="match status" value="1"/>
</dbReference>
<dbReference type="GO" id="GO:0016829">
    <property type="term" value="F:lyase activity"/>
    <property type="evidence" value="ECO:0007669"/>
    <property type="project" value="UniProtKB-KW"/>
</dbReference>
<name>A0ABD3CNP6_9LAMI</name>
<feature type="chain" id="PRO_5044841481" evidence="9">
    <location>
        <begin position="24"/>
        <end position="238"/>
    </location>
</feature>
<dbReference type="PROSITE" id="PS00530">
    <property type="entry name" value="RNASE_T2_1"/>
    <property type="match status" value="1"/>
</dbReference>
<evidence type="ECO:0000256" key="5">
    <source>
        <dbReference type="ARBA" id="ARBA00023157"/>
    </source>
</evidence>
<protein>
    <submittedName>
        <fullName evidence="10">Uncharacterized protein</fullName>
    </submittedName>
</protein>
<comment type="caution">
    <text evidence="10">The sequence shown here is derived from an EMBL/GenBank/DDBJ whole genome shotgun (WGS) entry which is preliminary data.</text>
</comment>
<dbReference type="EMBL" id="JAVIJP010000032">
    <property type="protein sequence ID" value="KAL3631169.1"/>
    <property type="molecule type" value="Genomic_DNA"/>
</dbReference>
<feature type="active site" evidence="7">
    <location>
        <position position="115"/>
    </location>
</feature>
<organism evidence="10 11">
    <name type="scientific">Castilleja foliolosa</name>
    <dbReference type="NCBI Taxonomy" id="1961234"/>
    <lineage>
        <taxon>Eukaryota</taxon>
        <taxon>Viridiplantae</taxon>
        <taxon>Streptophyta</taxon>
        <taxon>Embryophyta</taxon>
        <taxon>Tracheophyta</taxon>
        <taxon>Spermatophyta</taxon>
        <taxon>Magnoliopsida</taxon>
        <taxon>eudicotyledons</taxon>
        <taxon>Gunneridae</taxon>
        <taxon>Pentapetalae</taxon>
        <taxon>asterids</taxon>
        <taxon>lamiids</taxon>
        <taxon>Lamiales</taxon>
        <taxon>Orobanchaceae</taxon>
        <taxon>Pedicularideae</taxon>
        <taxon>Castillejinae</taxon>
        <taxon>Castilleja</taxon>
    </lineage>
</organism>
<keyword evidence="2" id="KW-0540">Nuclease</keyword>
<feature type="signal peptide" evidence="9">
    <location>
        <begin position="1"/>
        <end position="23"/>
    </location>
</feature>
<dbReference type="PANTHER" id="PTHR11240">
    <property type="entry name" value="RIBONUCLEASE T2"/>
    <property type="match status" value="1"/>
</dbReference>
<keyword evidence="9" id="KW-0732">Signal</keyword>
<keyword evidence="6" id="KW-0456">Lyase</keyword>
<evidence type="ECO:0000256" key="8">
    <source>
        <dbReference type="RuleBase" id="RU004328"/>
    </source>
</evidence>
<dbReference type="InterPro" id="IPR033130">
    <property type="entry name" value="RNase_T2_His_AS_2"/>
</dbReference>
<keyword evidence="5" id="KW-1015">Disulfide bond</keyword>
<dbReference type="PANTHER" id="PTHR11240:SF75">
    <property type="entry name" value="RIBONUCLEASE 3"/>
    <property type="match status" value="1"/>
</dbReference>
<feature type="active site" evidence="7">
    <location>
        <position position="119"/>
    </location>
</feature>
<evidence type="ECO:0000313" key="10">
    <source>
        <dbReference type="EMBL" id="KAL3631169.1"/>
    </source>
</evidence>
<sequence>MSFKGSFLISLFALQCLSILASSNDFDFFYFVQQLPASFCATRHGCCYSETATIGDDFGIHGLWPNYETGGWPQNCDSESRFNETEILDLMDSMLKDWPTLACPVADGMKFWGHEWVKHGTCSSLHQYSYFQAGLDLKKKANLLQVLENAEITPGNQYSLKSIKQAIEHGIGHEPYIECNVDHAKKHEIFQVYLCVDKTASDFIDCPIMPQGRGCGGSKIEFPAFHSTRHFSESKAEL</sequence>
<dbReference type="GO" id="GO:0004519">
    <property type="term" value="F:endonuclease activity"/>
    <property type="evidence" value="ECO:0007669"/>
    <property type="project" value="UniProtKB-KW"/>
</dbReference>
<dbReference type="InterPro" id="IPR033697">
    <property type="entry name" value="Ribonuclease_T2_eukaryotic"/>
</dbReference>
<accession>A0ABD3CNP6</accession>
<dbReference type="InterPro" id="IPR036430">
    <property type="entry name" value="RNase_T2-like_sf"/>
</dbReference>
<keyword evidence="3" id="KW-0255">Endonuclease</keyword>
<evidence type="ECO:0000256" key="1">
    <source>
        <dbReference type="ARBA" id="ARBA00007469"/>
    </source>
</evidence>
<evidence type="ECO:0000256" key="3">
    <source>
        <dbReference type="ARBA" id="ARBA00022759"/>
    </source>
</evidence>